<dbReference type="GO" id="GO:0006281">
    <property type="term" value="P:DNA repair"/>
    <property type="evidence" value="ECO:0007669"/>
    <property type="project" value="TreeGrafter"/>
</dbReference>
<dbReference type="GO" id="GO:0006265">
    <property type="term" value="P:DNA topological change"/>
    <property type="evidence" value="ECO:0007669"/>
    <property type="project" value="InterPro"/>
</dbReference>
<evidence type="ECO:0000313" key="9">
    <source>
        <dbReference type="EMBL" id="PRT56653.1"/>
    </source>
</evidence>
<dbReference type="GO" id="GO:0031422">
    <property type="term" value="C:RecQ family helicase-topoisomerase III complex"/>
    <property type="evidence" value="ECO:0007669"/>
    <property type="project" value="UniProtKB-ARBA"/>
</dbReference>
<dbReference type="InterPro" id="IPR013826">
    <property type="entry name" value="Topo_IA_cen_sub3"/>
</dbReference>
<dbReference type="SMART" id="SM00436">
    <property type="entry name" value="TOP1Bc"/>
    <property type="match status" value="1"/>
</dbReference>
<dbReference type="Gene3D" id="1.10.290.10">
    <property type="entry name" value="Topoisomerase I, domain 4"/>
    <property type="match status" value="1"/>
</dbReference>
<dbReference type="GO" id="GO:0005634">
    <property type="term" value="C:nucleus"/>
    <property type="evidence" value="ECO:0007669"/>
    <property type="project" value="TreeGrafter"/>
</dbReference>
<dbReference type="InterPro" id="IPR013497">
    <property type="entry name" value="Topo_IA_cen"/>
</dbReference>
<dbReference type="InterPro" id="IPR006171">
    <property type="entry name" value="TOPRIM_dom"/>
</dbReference>
<name>A0A2T0FNT6_9ASCO</name>
<dbReference type="GO" id="GO:0003677">
    <property type="term" value="F:DNA binding"/>
    <property type="evidence" value="ECO:0007669"/>
    <property type="project" value="UniProtKB-KW"/>
</dbReference>
<feature type="domain" description="Topo IA-type catalytic" evidence="8">
    <location>
        <begin position="164"/>
        <end position="597"/>
    </location>
</feature>
<dbReference type="InterPro" id="IPR013824">
    <property type="entry name" value="Topo_IA_cen_sub1"/>
</dbReference>
<dbReference type="SUPFAM" id="SSF56712">
    <property type="entry name" value="Prokaryotic type I DNA topoisomerase"/>
    <property type="match status" value="1"/>
</dbReference>
<dbReference type="CDD" id="cd00186">
    <property type="entry name" value="TOP1Ac"/>
    <property type="match status" value="1"/>
</dbReference>
<gene>
    <name evidence="9" type="ORF">B9G98_04273</name>
</gene>
<dbReference type="OrthoDB" id="430051at2759"/>
<proteinExistence type="inferred from homology"/>
<dbReference type="EMBL" id="NDIQ01000022">
    <property type="protein sequence ID" value="PRT56653.1"/>
    <property type="molecule type" value="Genomic_DNA"/>
</dbReference>
<feature type="domain" description="Toprim" evidence="7">
    <location>
        <begin position="3"/>
        <end position="146"/>
    </location>
</feature>
<keyword evidence="5 6" id="KW-0413">Isomerase</keyword>
<dbReference type="PROSITE" id="PS52039">
    <property type="entry name" value="TOPO_IA_2"/>
    <property type="match status" value="1"/>
</dbReference>
<dbReference type="Gene3D" id="1.10.460.10">
    <property type="entry name" value="Topoisomerase I, domain 2"/>
    <property type="match status" value="1"/>
</dbReference>
<dbReference type="FunFam" id="1.10.290.10:FF:000001">
    <property type="entry name" value="DNA topoisomerase"/>
    <property type="match status" value="1"/>
</dbReference>
<dbReference type="SMART" id="SM00493">
    <property type="entry name" value="TOPRIM"/>
    <property type="match status" value="1"/>
</dbReference>
<dbReference type="CDD" id="cd03362">
    <property type="entry name" value="TOPRIM_TopoIA_TopoIII"/>
    <property type="match status" value="1"/>
</dbReference>
<dbReference type="InterPro" id="IPR034144">
    <property type="entry name" value="TOPRIM_TopoIII"/>
</dbReference>
<keyword evidence="3 6" id="KW-0799">Topoisomerase</keyword>
<dbReference type="FunFam" id="3.40.50.140:FF:000003">
    <property type="entry name" value="DNA topoisomerase"/>
    <property type="match status" value="1"/>
</dbReference>
<comment type="function">
    <text evidence="6">Introduces a single-strand break via transesterification at a target site in duplex DNA. Releases the supercoiling and torsional tension of DNA introduced during the DNA replication and transcription by transiently cleaving and rejoining one strand of the DNA duplex. The scissile phosphodiester is attacked by the catalytic tyrosine of the enzyme, resulting in the formation of a DNA-(5'-phosphotyrosyl)-enzyme intermediate and the expulsion of a 3'-OH DNA strand.</text>
</comment>
<evidence type="ECO:0000259" key="8">
    <source>
        <dbReference type="PROSITE" id="PS52039"/>
    </source>
</evidence>
<dbReference type="GO" id="GO:0003917">
    <property type="term" value="F:DNA topoisomerase type I (single strand cut, ATP-independent) activity"/>
    <property type="evidence" value="ECO:0007669"/>
    <property type="project" value="UniProtKB-EC"/>
</dbReference>
<dbReference type="STRING" id="45607.A0A2T0FNT6"/>
<comment type="catalytic activity">
    <reaction evidence="1 6">
        <text>ATP-independent breakage of single-stranded DNA, followed by passage and rejoining.</text>
        <dbReference type="EC" id="5.6.2.1"/>
    </reaction>
</comment>
<sequence length="617" mass="68923">MSRVLCVAEKPAIAKALAGALGGGNVALRSTSSKYIKNYDVSYNFPQWGPCQVTVTSVMGHLTDIKFTSDGPWHNVQEQLFTTPMETLIAEGMQKVAKNIQQEAKKSQRLFIWTDCDREGEFIGSNIVDEAKKANPRIQVFRANFNNAEPSHLRQAAGRPGTINQNEAEAVQVRRELDLRTGAAFTRLQSTLLQKEVNGAAKGQVISYGPCQFPTLGFVVDRYFRRKNHLPETFWYIQLRAKPNGSDAKPVNFNWSRGRLFDRMAAVLLYERALVAGSKAKITSVSEKPTKQYKPLPLTTVNLQKLGAKFLHLSGKTIMGIAEHLYNKGYISYPRTETDRYDTAIDLKALVAKQHLNGKWGDYSKALSDGKFTRPRDGKHDDKAHPPIHPVKGIANVDGNADLTTKAHAQVYEFICRHFLATCSDDAQGVKTEVTLEYGPEKFHAEGVRVIARNYLEVYTYAKWDSKELPAFVQSEEVSVSLCKLAEGKTTAPTLLTEPELIALMDTNGIGTDATMADHIQKIQDREFAVKNRSKEFMPTQLGIALVVGYDRIGLEKSLSKPGLRRETEEMMNSIGHGTVTPQAARKKVVQEYLAMFKQTAEKKQVLVEAFREYTPS</sequence>
<dbReference type="SMART" id="SM00437">
    <property type="entry name" value="TOP1Ac"/>
    <property type="match status" value="1"/>
</dbReference>
<keyword evidence="10" id="KW-1185">Reference proteome</keyword>
<evidence type="ECO:0000256" key="3">
    <source>
        <dbReference type="ARBA" id="ARBA00023029"/>
    </source>
</evidence>
<comment type="similarity">
    <text evidence="2 6">Belongs to the type IA topoisomerase family.</text>
</comment>
<evidence type="ECO:0000256" key="4">
    <source>
        <dbReference type="ARBA" id="ARBA00023125"/>
    </source>
</evidence>
<dbReference type="PRINTS" id="PR00417">
    <property type="entry name" value="PRTPISMRASEI"/>
</dbReference>
<dbReference type="GO" id="GO:0035825">
    <property type="term" value="P:homologous recombination"/>
    <property type="evidence" value="ECO:0007669"/>
    <property type="project" value="UniProtKB-ARBA"/>
</dbReference>
<dbReference type="GeneID" id="36518021"/>
<accession>A0A2T0FNT6</accession>
<dbReference type="InterPro" id="IPR000380">
    <property type="entry name" value="Topo_IA"/>
</dbReference>
<dbReference type="EC" id="5.6.2.1" evidence="6"/>
<organism evidence="9 10">
    <name type="scientific">Wickerhamiella sorbophila</name>
    <dbReference type="NCBI Taxonomy" id="45607"/>
    <lineage>
        <taxon>Eukaryota</taxon>
        <taxon>Fungi</taxon>
        <taxon>Dikarya</taxon>
        <taxon>Ascomycota</taxon>
        <taxon>Saccharomycotina</taxon>
        <taxon>Dipodascomycetes</taxon>
        <taxon>Dipodascales</taxon>
        <taxon>Trichomonascaceae</taxon>
        <taxon>Wickerhamiella</taxon>
    </lineage>
</organism>
<dbReference type="InterPro" id="IPR013825">
    <property type="entry name" value="Topo_IA_cen_sub2"/>
</dbReference>
<dbReference type="Gene3D" id="2.70.20.10">
    <property type="entry name" value="Topoisomerase I, domain 3"/>
    <property type="match status" value="1"/>
</dbReference>
<evidence type="ECO:0000256" key="5">
    <source>
        <dbReference type="ARBA" id="ARBA00023235"/>
    </source>
</evidence>
<evidence type="ECO:0000313" key="10">
    <source>
        <dbReference type="Proteomes" id="UP000238350"/>
    </source>
</evidence>
<dbReference type="PANTHER" id="PTHR11390:SF21">
    <property type="entry name" value="DNA TOPOISOMERASE 3-ALPHA"/>
    <property type="match status" value="1"/>
</dbReference>
<dbReference type="InterPro" id="IPR003601">
    <property type="entry name" value="Topo_IA_2"/>
</dbReference>
<evidence type="ECO:0000256" key="6">
    <source>
        <dbReference type="RuleBase" id="RU362092"/>
    </source>
</evidence>
<dbReference type="PROSITE" id="PS50880">
    <property type="entry name" value="TOPRIM"/>
    <property type="match status" value="1"/>
</dbReference>
<dbReference type="InterPro" id="IPR003602">
    <property type="entry name" value="Topo_IA_DNA-bd_dom"/>
</dbReference>
<dbReference type="InterPro" id="IPR023405">
    <property type="entry name" value="Topo_IA_core_domain"/>
</dbReference>
<dbReference type="RefSeq" id="XP_024666598.1">
    <property type="nucleotide sequence ID" value="XM_024810830.1"/>
</dbReference>
<dbReference type="Pfam" id="PF01131">
    <property type="entry name" value="Topoisom_bac"/>
    <property type="match status" value="1"/>
</dbReference>
<protein>
    <recommendedName>
        <fullName evidence="6">DNA topoisomerase</fullName>
        <ecNumber evidence="6">5.6.2.1</ecNumber>
    </recommendedName>
</protein>
<dbReference type="Proteomes" id="UP000238350">
    <property type="component" value="Unassembled WGS sequence"/>
</dbReference>
<evidence type="ECO:0000259" key="7">
    <source>
        <dbReference type="PROSITE" id="PS50880"/>
    </source>
</evidence>
<evidence type="ECO:0000256" key="1">
    <source>
        <dbReference type="ARBA" id="ARBA00000213"/>
    </source>
</evidence>
<dbReference type="AlphaFoldDB" id="A0A2T0FNT6"/>
<evidence type="ECO:0000256" key="2">
    <source>
        <dbReference type="ARBA" id="ARBA00009446"/>
    </source>
</evidence>
<keyword evidence="4 6" id="KW-0238">DNA-binding</keyword>
<dbReference type="Gene3D" id="3.40.50.140">
    <property type="match status" value="1"/>
</dbReference>
<dbReference type="PANTHER" id="PTHR11390">
    <property type="entry name" value="PROKARYOTIC DNA TOPOISOMERASE"/>
    <property type="match status" value="1"/>
</dbReference>
<dbReference type="Pfam" id="PF01751">
    <property type="entry name" value="Toprim"/>
    <property type="match status" value="1"/>
</dbReference>
<reference evidence="9 10" key="1">
    <citation type="submission" date="2017-04" db="EMBL/GenBank/DDBJ databases">
        <title>Genome sequencing of [Candida] sorbophila.</title>
        <authorList>
            <person name="Ahn J.O."/>
        </authorList>
    </citation>
    <scope>NUCLEOTIDE SEQUENCE [LARGE SCALE GENOMIC DNA]</scope>
    <source>
        <strain evidence="9 10">DS02</strain>
    </source>
</reference>
<comment type="caution">
    <text evidence="9">The sequence shown here is derived from an EMBL/GenBank/DDBJ whole genome shotgun (WGS) entry which is preliminary data.</text>
</comment>